<sequence>MPIAYKGYDLYIKNSKGEWQYAASGAGKLAEKGKSDTFTLIENIDGDMHDFMLYMPMYSEVNSCKIGIDPNASIEPLESPFRHRIAVYGSSFTHGVSTSRSGMSWPMQFMRHTGLQIVSMGSSGRCLMQPYYTTVLESMDADAFIFDTFSNPDSAMIKERLLPFIDRLIKAHPGKPLIFQRTIYRERRNFDTALEKREASKAHAVEEIFAEIKNGQNKANYKDVYLITPNASDNHETSVDGTHPDNYGYSLWSRSIEKPVKKILKKYGIN</sequence>
<evidence type="ECO:0000259" key="1">
    <source>
        <dbReference type="Pfam" id="PF14606"/>
    </source>
</evidence>
<evidence type="ECO:0000313" key="3">
    <source>
        <dbReference type="EMBL" id="MPM59663.1"/>
    </source>
</evidence>
<evidence type="ECO:0008006" key="4">
    <source>
        <dbReference type="Google" id="ProtNLM"/>
    </source>
</evidence>
<protein>
    <recommendedName>
        <fullName evidence="4">SGNH hydrolase-type esterase domain-containing protein</fullName>
    </recommendedName>
</protein>
<dbReference type="EMBL" id="VSSQ01017398">
    <property type="protein sequence ID" value="MPM59663.1"/>
    <property type="molecule type" value="Genomic_DNA"/>
</dbReference>
<dbReference type="InterPro" id="IPR013830">
    <property type="entry name" value="SGNH_hydro"/>
</dbReference>
<evidence type="ECO:0000259" key="2">
    <source>
        <dbReference type="Pfam" id="PF14607"/>
    </source>
</evidence>
<dbReference type="AlphaFoldDB" id="A0A645B956"/>
<gene>
    <name evidence="3" type="ORF">SDC9_106509</name>
</gene>
<dbReference type="Pfam" id="PF14607">
    <property type="entry name" value="GxDLY"/>
    <property type="match status" value="1"/>
</dbReference>
<organism evidence="3">
    <name type="scientific">bioreactor metagenome</name>
    <dbReference type="NCBI Taxonomy" id="1076179"/>
    <lineage>
        <taxon>unclassified sequences</taxon>
        <taxon>metagenomes</taxon>
        <taxon>ecological metagenomes</taxon>
    </lineage>
</organism>
<feature type="domain" description="SGNH hydrolase-type esterase N-terminal" evidence="2">
    <location>
        <begin position="2"/>
        <end position="74"/>
    </location>
</feature>
<reference evidence="3" key="1">
    <citation type="submission" date="2019-08" db="EMBL/GenBank/DDBJ databases">
        <authorList>
            <person name="Kucharzyk K."/>
            <person name="Murdoch R.W."/>
            <person name="Higgins S."/>
            <person name="Loffler F."/>
        </authorList>
    </citation>
    <scope>NUCLEOTIDE SEQUENCE</scope>
</reference>
<comment type="caution">
    <text evidence="3">The sequence shown here is derived from an EMBL/GenBank/DDBJ whole genome shotgun (WGS) entry which is preliminary data.</text>
</comment>
<accession>A0A645B956</accession>
<dbReference type="SUPFAM" id="SSF52266">
    <property type="entry name" value="SGNH hydrolase"/>
    <property type="match status" value="1"/>
</dbReference>
<dbReference type="InterPro" id="IPR032740">
    <property type="entry name" value="GxDLY"/>
</dbReference>
<dbReference type="InterPro" id="IPR036514">
    <property type="entry name" value="SGNH_hydro_sf"/>
</dbReference>
<name>A0A645B956_9ZZZZ</name>
<dbReference type="Gene3D" id="2.60.120.260">
    <property type="entry name" value="Galactose-binding domain-like"/>
    <property type="match status" value="1"/>
</dbReference>
<feature type="domain" description="SGNH hydrolase-type esterase" evidence="1">
    <location>
        <begin position="83"/>
        <end position="256"/>
    </location>
</feature>
<proteinExistence type="predicted"/>
<dbReference type="Pfam" id="PF14606">
    <property type="entry name" value="Lipase_GDSL_3"/>
    <property type="match status" value="1"/>
</dbReference>
<dbReference type="Gene3D" id="3.40.50.1110">
    <property type="entry name" value="SGNH hydrolase"/>
    <property type="match status" value="1"/>
</dbReference>